<dbReference type="InterPro" id="IPR011990">
    <property type="entry name" value="TPR-like_helical_dom_sf"/>
</dbReference>
<feature type="repeat" description="TPR" evidence="3">
    <location>
        <begin position="213"/>
        <end position="246"/>
    </location>
</feature>
<feature type="repeat" description="TPR" evidence="3">
    <location>
        <begin position="90"/>
        <end position="123"/>
    </location>
</feature>
<protein>
    <submittedName>
        <fullName evidence="4">2246_t:CDS:1</fullName>
    </submittedName>
</protein>
<name>A0A9N9J1Y3_9GLOM</name>
<keyword evidence="1" id="KW-0677">Repeat</keyword>
<dbReference type="SUPFAM" id="SSF48452">
    <property type="entry name" value="TPR-like"/>
    <property type="match status" value="2"/>
</dbReference>
<reference evidence="4" key="1">
    <citation type="submission" date="2021-06" db="EMBL/GenBank/DDBJ databases">
        <authorList>
            <person name="Kallberg Y."/>
            <person name="Tangrot J."/>
            <person name="Rosling A."/>
        </authorList>
    </citation>
    <scope>NUCLEOTIDE SEQUENCE</scope>
    <source>
        <strain evidence="4">FL966</strain>
    </source>
</reference>
<dbReference type="AlphaFoldDB" id="A0A9N9J1Y3"/>
<dbReference type="Proteomes" id="UP000789759">
    <property type="component" value="Unassembled WGS sequence"/>
</dbReference>
<dbReference type="PANTHER" id="PTHR44858">
    <property type="entry name" value="TETRATRICOPEPTIDE REPEAT PROTEIN 6"/>
    <property type="match status" value="1"/>
</dbReference>
<feature type="repeat" description="TPR" evidence="3">
    <location>
        <begin position="56"/>
        <end position="89"/>
    </location>
</feature>
<sequence length="299" mass="34171">MGRYVESLEDLNKSLEFNPHNAIALNNRGLIYQVMGRYAESLKDLDKSLEIGPNNATRLNNRGQTYYLMREYEKALEDFNKSLEIKPNNVATLNIRGLAYHDMGRYEDSLADVNKSLEIEPKNSMANYTRILIYTSLDKYNEQLTHMKELKLAIDEIDSSDDDAIGSSDNMVLRSLAHLSMGNYKQFHKIFNMDALLKIGLGTVDLVSYESADLVLYICGVNYLCIGEFEKSLESFNKLLKINPNGTMLLNALNARSLYYLETGRYKKSLSDLRRSLEIKPNNARTLTLRGLTHQKIIK</sequence>
<keyword evidence="5" id="KW-1185">Reference proteome</keyword>
<dbReference type="SMART" id="SM00028">
    <property type="entry name" value="TPR"/>
    <property type="match status" value="5"/>
</dbReference>
<feature type="repeat" description="TPR" evidence="3">
    <location>
        <begin position="250"/>
        <end position="283"/>
    </location>
</feature>
<evidence type="ECO:0000256" key="2">
    <source>
        <dbReference type="ARBA" id="ARBA00022803"/>
    </source>
</evidence>
<dbReference type="OrthoDB" id="1926212at2759"/>
<evidence type="ECO:0000313" key="4">
    <source>
        <dbReference type="EMBL" id="CAG8758303.1"/>
    </source>
</evidence>
<dbReference type="EMBL" id="CAJVQA010019280">
    <property type="protein sequence ID" value="CAG8758303.1"/>
    <property type="molecule type" value="Genomic_DNA"/>
</dbReference>
<dbReference type="InterPro" id="IPR050498">
    <property type="entry name" value="Ycf3"/>
</dbReference>
<dbReference type="PROSITE" id="PS50005">
    <property type="entry name" value="TPR"/>
    <property type="match status" value="5"/>
</dbReference>
<organism evidence="4 5">
    <name type="scientific">Cetraspora pellucida</name>
    <dbReference type="NCBI Taxonomy" id="1433469"/>
    <lineage>
        <taxon>Eukaryota</taxon>
        <taxon>Fungi</taxon>
        <taxon>Fungi incertae sedis</taxon>
        <taxon>Mucoromycota</taxon>
        <taxon>Glomeromycotina</taxon>
        <taxon>Glomeromycetes</taxon>
        <taxon>Diversisporales</taxon>
        <taxon>Gigasporaceae</taxon>
        <taxon>Cetraspora</taxon>
    </lineage>
</organism>
<feature type="repeat" description="TPR" evidence="3">
    <location>
        <begin position="22"/>
        <end position="55"/>
    </location>
</feature>
<dbReference type="PROSITE" id="PS50293">
    <property type="entry name" value="TPR_REGION"/>
    <property type="match status" value="2"/>
</dbReference>
<comment type="caution">
    <text evidence="4">The sequence shown here is derived from an EMBL/GenBank/DDBJ whole genome shotgun (WGS) entry which is preliminary data.</text>
</comment>
<dbReference type="Pfam" id="PF13424">
    <property type="entry name" value="TPR_12"/>
    <property type="match status" value="1"/>
</dbReference>
<dbReference type="PANTHER" id="PTHR44858:SF1">
    <property type="entry name" value="UDP-N-ACETYLGLUCOSAMINE--PEPTIDE N-ACETYLGLUCOSAMINYLTRANSFERASE SPINDLY-RELATED"/>
    <property type="match status" value="1"/>
</dbReference>
<proteinExistence type="predicted"/>
<dbReference type="Pfam" id="PF13181">
    <property type="entry name" value="TPR_8"/>
    <property type="match status" value="2"/>
</dbReference>
<evidence type="ECO:0000256" key="3">
    <source>
        <dbReference type="PROSITE-ProRule" id="PRU00339"/>
    </source>
</evidence>
<gene>
    <name evidence="4" type="ORF">CPELLU_LOCUS15141</name>
</gene>
<keyword evidence="2 3" id="KW-0802">TPR repeat</keyword>
<dbReference type="InterPro" id="IPR019734">
    <property type="entry name" value="TPR_rpt"/>
</dbReference>
<evidence type="ECO:0000256" key="1">
    <source>
        <dbReference type="ARBA" id="ARBA00022737"/>
    </source>
</evidence>
<evidence type="ECO:0000313" key="5">
    <source>
        <dbReference type="Proteomes" id="UP000789759"/>
    </source>
</evidence>
<dbReference type="Gene3D" id="1.25.40.10">
    <property type="entry name" value="Tetratricopeptide repeat domain"/>
    <property type="match status" value="3"/>
</dbReference>
<accession>A0A9N9J1Y3</accession>